<dbReference type="Gene3D" id="3.30.450.20">
    <property type="entry name" value="PAS domain"/>
    <property type="match status" value="1"/>
</dbReference>
<name>A0A919SW31_9ACTN</name>
<dbReference type="SMART" id="SM00331">
    <property type="entry name" value="PP2C_SIG"/>
    <property type="match status" value="1"/>
</dbReference>
<dbReference type="AlphaFoldDB" id="A0A919SW31"/>
<keyword evidence="4" id="KW-1185">Reference proteome</keyword>
<dbReference type="InterPro" id="IPR029016">
    <property type="entry name" value="GAF-like_dom_sf"/>
</dbReference>
<dbReference type="Proteomes" id="UP000681340">
    <property type="component" value="Unassembled WGS sequence"/>
</dbReference>
<dbReference type="InterPro" id="IPR000014">
    <property type="entry name" value="PAS"/>
</dbReference>
<accession>A0A919SW31</accession>
<dbReference type="GO" id="GO:0016791">
    <property type="term" value="F:phosphatase activity"/>
    <property type="evidence" value="ECO:0007669"/>
    <property type="project" value="TreeGrafter"/>
</dbReference>
<dbReference type="InterPro" id="IPR036457">
    <property type="entry name" value="PPM-type-like_dom_sf"/>
</dbReference>
<dbReference type="NCBIfam" id="TIGR00229">
    <property type="entry name" value="sensory_box"/>
    <property type="match status" value="1"/>
</dbReference>
<organism evidence="3 4">
    <name type="scientific">Actinoplanes auranticolor</name>
    <dbReference type="NCBI Taxonomy" id="47988"/>
    <lineage>
        <taxon>Bacteria</taxon>
        <taxon>Bacillati</taxon>
        <taxon>Actinomycetota</taxon>
        <taxon>Actinomycetes</taxon>
        <taxon>Micromonosporales</taxon>
        <taxon>Micromonosporaceae</taxon>
        <taxon>Actinoplanes</taxon>
    </lineage>
</organism>
<dbReference type="Pfam" id="PF07228">
    <property type="entry name" value="SpoIIE"/>
    <property type="match status" value="1"/>
</dbReference>
<evidence type="ECO:0000256" key="1">
    <source>
        <dbReference type="ARBA" id="ARBA00022801"/>
    </source>
</evidence>
<reference evidence="3" key="1">
    <citation type="submission" date="2021-03" db="EMBL/GenBank/DDBJ databases">
        <title>Whole genome shotgun sequence of Actinoplanes auranticolor NBRC 12245.</title>
        <authorList>
            <person name="Komaki H."/>
            <person name="Tamura T."/>
        </authorList>
    </citation>
    <scope>NUCLEOTIDE SEQUENCE</scope>
    <source>
        <strain evidence="3">NBRC 12245</strain>
    </source>
</reference>
<dbReference type="InterPro" id="IPR003018">
    <property type="entry name" value="GAF"/>
</dbReference>
<evidence type="ECO:0000259" key="2">
    <source>
        <dbReference type="PROSITE" id="PS50112"/>
    </source>
</evidence>
<proteinExistence type="predicted"/>
<dbReference type="SUPFAM" id="SSF81606">
    <property type="entry name" value="PP2C-like"/>
    <property type="match status" value="1"/>
</dbReference>
<dbReference type="PANTHER" id="PTHR43156:SF2">
    <property type="entry name" value="STAGE II SPORULATION PROTEIN E"/>
    <property type="match status" value="1"/>
</dbReference>
<dbReference type="CDD" id="cd00130">
    <property type="entry name" value="PAS"/>
    <property type="match status" value="1"/>
</dbReference>
<dbReference type="Gene3D" id="3.60.40.10">
    <property type="entry name" value="PPM-type phosphatase domain"/>
    <property type="match status" value="1"/>
</dbReference>
<keyword evidence="1" id="KW-0378">Hydrolase</keyword>
<gene>
    <name evidence="3" type="ORF">Aau02nite_85590</name>
</gene>
<dbReference type="SUPFAM" id="SSF55785">
    <property type="entry name" value="PYP-like sensor domain (PAS domain)"/>
    <property type="match status" value="1"/>
</dbReference>
<dbReference type="InterPro" id="IPR035965">
    <property type="entry name" value="PAS-like_dom_sf"/>
</dbReference>
<dbReference type="Pfam" id="PF13185">
    <property type="entry name" value="GAF_2"/>
    <property type="match status" value="1"/>
</dbReference>
<sequence length="691" mass="72829">MSRRIVLAGLPTVVVDAAVHGDTQVLQIPLSGLTVETVTQPVDGHHPDCAVVVVGPDAADAFAVVHALQPARSRISVIVVGGTPTAGIDPLGLMAGRHVVRIARDRLDELNGLIAERFAAVENERRHRDLRATAQAQLMASRANVQRRVGERLFGEMLARAPISVVLADLAGRIVAWNDRASRLLGLTEPAGLSSDVTQLFDDPAAVASHLGLSAPGRPDDEMTGPLAGDHAATFSLTKADTSRWQLRLTGQRITDDAGIARILVIAEDVTETVENQRQILRHSRQSLTAAEVAAAMTATGPLDQALRRCSNVITAQLGFAATAIWIYHRDSDAFSLQASSGPADDILRAHSDVAMGEGLIGNVGTDRKPTIISEPALVGAHTPERYSFAGYPLISGDELVGILGLLHGGSPGPDTLAPLPAMARQIAVGIRQSMLYQQSVTIAEALQKPLLPPTLPHITGLDLAARYQAHGDSTRIGGDFYDVFELPDGRYAIVLGDVCGKGPEAAAVTGLVRHTIWTAAQHRAEADYVLPLVNRALLRIGDARFCTLTYGVLERAAHGGATVHLTCAGHPPPVIHQAGRTRLSIARGTLLGVTRRLNLRAETVVLSPGDALVCYTDGFTEGAGSHDERQPADIADDIAAIISTPQVSASGVADALLSRTRTHLGTNLRDDLAALVIAVPAGDAIGGLDQ</sequence>
<comment type="caution">
    <text evidence="3">The sequence shown here is derived from an EMBL/GenBank/DDBJ whole genome shotgun (WGS) entry which is preliminary data.</text>
</comment>
<feature type="domain" description="PAS" evidence="2">
    <location>
        <begin position="150"/>
        <end position="189"/>
    </location>
</feature>
<dbReference type="PANTHER" id="PTHR43156">
    <property type="entry name" value="STAGE II SPORULATION PROTEIN E-RELATED"/>
    <property type="match status" value="1"/>
</dbReference>
<protein>
    <recommendedName>
        <fullName evidence="2">PAS domain-containing protein</fullName>
    </recommendedName>
</protein>
<dbReference type="InterPro" id="IPR001932">
    <property type="entry name" value="PPM-type_phosphatase-like_dom"/>
</dbReference>
<dbReference type="PROSITE" id="PS50112">
    <property type="entry name" value="PAS"/>
    <property type="match status" value="1"/>
</dbReference>
<evidence type="ECO:0000313" key="4">
    <source>
        <dbReference type="Proteomes" id="UP000681340"/>
    </source>
</evidence>
<dbReference type="InterPro" id="IPR052016">
    <property type="entry name" value="Bact_Sigma-Reg"/>
</dbReference>
<dbReference type="EMBL" id="BOQL01000082">
    <property type="protein sequence ID" value="GIM79400.1"/>
    <property type="molecule type" value="Genomic_DNA"/>
</dbReference>
<dbReference type="SMART" id="SM00065">
    <property type="entry name" value="GAF"/>
    <property type="match status" value="1"/>
</dbReference>
<dbReference type="SUPFAM" id="SSF55781">
    <property type="entry name" value="GAF domain-like"/>
    <property type="match status" value="1"/>
</dbReference>
<evidence type="ECO:0000313" key="3">
    <source>
        <dbReference type="EMBL" id="GIM79400.1"/>
    </source>
</evidence>
<dbReference type="Gene3D" id="3.30.450.40">
    <property type="match status" value="1"/>
</dbReference>